<dbReference type="GO" id="GO:0030154">
    <property type="term" value="P:cell differentiation"/>
    <property type="evidence" value="ECO:0007669"/>
    <property type="project" value="TreeGrafter"/>
</dbReference>
<evidence type="ECO:0000256" key="4">
    <source>
        <dbReference type="ARBA" id="ARBA00023015"/>
    </source>
</evidence>
<name>A0A2T7PVD4_POMCA</name>
<dbReference type="GO" id="GO:0008270">
    <property type="term" value="F:zinc ion binding"/>
    <property type="evidence" value="ECO:0007669"/>
    <property type="project" value="UniProtKB-KW"/>
</dbReference>
<organism evidence="9 10">
    <name type="scientific">Pomacea canaliculata</name>
    <name type="common">Golden apple snail</name>
    <dbReference type="NCBI Taxonomy" id="400727"/>
    <lineage>
        <taxon>Eukaryota</taxon>
        <taxon>Metazoa</taxon>
        <taxon>Spiralia</taxon>
        <taxon>Lophotrochozoa</taxon>
        <taxon>Mollusca</taxon>
        <taxon>Gastropoda</taxon>
        <taxon>Caenogastropoda</taxon>
        <taxon>Architaenioglossa</taxon>
        <taxon>Ampullarioidea</taxon>
        <taxon>Ampullariidae</taxon>
        <taxon>Pomacea</taxon>
    </lineage>
</organism>
<proteinExistence type="predicted"/>
<keyword evidence="6" id="KW-0804">Transcription</keyword>
<protein>
    <recommendedName>
        <fullName evidence="8">NR LBD domain-containing protein</fullName>
    </recommendedName>
</protein>
<reference evidence="9 10" key="1">
    <citation type="submission" date="2018-04" db="EMBL/GenBank/DDBJ databases">
        <title>The genome of golden apple snail Pomacea canaliculata provides insight into stress tolerance and invasive adaptation.</title>
        <authorList>
            <person name="Liu C."/>
            <person name="Liu B."/>
            <person name="Ren Y."/>
            <person name="Zhang Y."/>
            <person name="Wang H."/>
            <person name="Li S."/>
            <person name="Jiang F."/>
            <person name="Yin L."/>
            <person name="Zhang G."/>
            <person name="Qian W."/>
            <person name="Fan W."/>
        </authorList>
    </citation>
    <scope>NUCLEOTIDE SEQUENCE [LARGE SCALE GENOMIC DNA]</scope>
    <source>
        <strain evidence="9">SZHN2017</strain>
        <tissue evidence="9">Muscle</tissue>
    </source>
</reference>
<keyword evidence="10" id="KW-1185">Reference proteome</keyword>
<feature type="domain" description="NR LBD" evidence="8">
    <location>
        <begin position="1"/>
        <end position="123"/>
    </location>
</feature>
<dbReference type="GO" id="GO:0000978">
    <property type="term" value="F:RNA polymerase II cis-regulatory region sequence-specific DNA binding"/>
    <property type="evidence" value="ECO:0007669"/>
    <property type="project" value="TreeGrafter"/>
</dbReference>
<evidence type="ECO:0000256" key="7">
    <source>
        <dbReference type="ARBA" id="ARBA00023170"/>
    </source>
</evidence>
<dbReference type="PANTHER" id="PTHR24082:SF330">
    <property type="entry name" value="THYROID HORMONE RECEPTOR BETA"/>
    <property type="match status" value="1"/>
</dbReference>
<dbReference type="AlphaFoldDB" id="A0A2T7PVD4"/>
<accession>A0A2T7PVD4</accession>
<evidence type="ECO:0000259" key="8">
    <source>
        <dbReference type="PROSITE" id="PS51843"/>
    </source>
</evidence>
<dbReference type="InterPro" id="IPR050234">
    <property type="entry name" value="Nuclear_hormone_rcpt_NR1"/>
</dbReference>
<evidence type="ECO:0000256" key="2">
    <source>
        <dbReference type="ARBA" id="ARBA00022771"/>
    </source>
</evidence>
<evidence type="ECO:0000313" key="9">
    <source>
        <dbReference type="EMBL" id="PVD37379.1"/>
    </source>
</evidence>
<evidence type="ECO:0000256" key="1">
    <source>
        <dbReference type="ARBA" id="ARBA00022723"/>
    </source>
</evidence>
<dbReference type="SUPFAM" id="SSF48508">
    <property type="entry name" value="Nuclear receptor ligand-binding domain"/>
    <property type="match status" value="1"/>
</dbReference>
<keyword evidence="7" id="KW-0675">Receptor</keyword>
<sequence>MNPALTELQRFFERVSGLDLDDTELSLLTALLIMHSGEDSQLVDLTGLEEGAAIDQHQDNLLTAFRRHMRQQHADQPLRWPRILMLLREIRGLSTGHYNELMHKPLDDNADEVTSSLYPLLAYSPRDCDV</sequence>
<dbReference type="PROSITE" id="PS51843">
    <property type="entry name" value="NR_LBD"/>
    <property type="match status" value="1"/>
</dbReference>
<dbReference type="InterPro" id="IPR001723">
    <property type="entry name" value="Nuclear_hrmn_rcpt"/>
</dbReference>
<keyword evidence="5" id="KW-0238">DNA-binding</keyword>
<dbReference type="Proteomes" id="UP000245119">
    <property type="component" value="Linkage Group LG2"/>
</dbReference>
<evidence type="ECO:0000256" key="6">
    <source>
        <dbReference type="ARBA" id="ARBA00023163"/>
    </source>
</evidence>
<dbReference type="Pfam" id="PF00104">
    <property type="entry name" value="Hormone_recep"/>
    <property type="match status" value="1"/>
</dbReference>
<comment type="caution">
    <text evidence="9">The sequence shown here is derived from an EMBL/GenBank/DDBJ whole genome shotgun (WGS) entry which is preliminary data.</text>
</comment>
<dbReference type="PANTHER" id="PTHR24082">
    <property type="entry name" value="NUCLEAR HORMONE RECEPTOR"/>
    <property type="match status" value="1"/>
</dbReference>
<dbReference type="OrthoDB" id="6081310at2759"/>
<dbReference type="Gene3D" id="1.10.565.10">
    <property type="entry name" value="Retinoid X Receptor"/>
    <property type="match status" value="1"/>
</dbReference>
<gene>
    <name evidence="9" type="ORF">C0Q70_04378</name>
</gene>
<evidence type="ECO:0000313" key="10">
    <source>
        <dbReference type="Proteomes" id="UP000245119"/>
    </source>
</evidence>
<keyword evidence="1" id="KW-0479">Metal-binding</keyword>
<keyword evidence="4" id="KW-0805">Transcription regulation</keyword>
<dbReference type="InterPro" id="IPR000536">
    <property type="entry name" value="Nucl_hrmn_rcpt_lig-bd"/>
</dbReference>
<dbReference type="PRINTS" id="PR00398">
    <property type="entry name" value="STRDHORMONER"/>
</dbReference>
<dbReference type="GO" id="GO:0000122">
    <property type="term" value="P:negative regulation of transcription by RNA polymerase II"/>
    <property type="evidence" value="ECO:0007669"/>
    <property type="project" value="TreeGrafter"/>
</dbReference>
<evidence type="ECO:0000256" key="5">
    <source>
        <dbReference type="ARBA" id="ARBA00023125"/>
    </source>
</evidence>
<dbReference type="InterPro" id="IPR035500">
    <property type="entry name" value="NHR-like_dom_sf"/>
</dbReference>
<dbReference type="GO" id="GO:0004879">
    <property type="term" value="F:nuclear receptor activity"/>
    <property type="evidence" value="ECO:0007669"/>
    <property type="project" value="TreeGrafter"/>
</dbReference>
<dbReference type="GO" id="GO:0045944">
    <property type="term" value="P:positive regulation of transcription by RNA polymerase II"/>
    <property type="evidence" value="ECO:0007669"/>
    <property type="project" value="TreeGrafter"/>
</dbReference>
<keyword evidence="3" id="KW-0862">Zinc</keyword>
<dbReference type="GO" id="GO:0048384">
    <property type="term" value="P:retinoic acid receptor signaling pathway"/>
    <property type="evidence" value="ECO:0007669"/>
    <property type="project" value="TreeGrafter"/>
</dbReference>
<dbReference type="STRING" id="400727.A0A2T7PVD4"/>
<dbReference type="EMBL" id="PZQS01000002">
    <property type="protein sequence ID" value="PVD37379.1"/>
    <property type="molecule type" value="Genomic_DNA"/>
</dbReference>
<evidence type="ECO:0000256" key="3">
    <source>
        <dbReference type="ARBA" id="ARBA00022833"/>
    </source>
</evidence>
<keyword evidence="2" id="KW-0863">Zinc-finger</keyword>